<dbReference type="EMBL" id="CAJVCH010007564">
    <property type="protein sequence ID" value="CAG7661082.1"/>
    <property type="molecule type" value="Genomic_DNA"/>
</dbReference>
<name>A0A8J2J6M4_9HEXA</name>
<keyword evidence="3" id="KW-1185">Reference proteome</keyword>
<reference evidence="2" key="1">
    <citation type="submission" date="2021-06" db="EMBL/GenBank/DDBJ databases">
        <authorList>
            <person name="Hodson N. C."/>
            <person name="Mongue J. A."/>
            <person name="Jaron S. K."/>
        </authorList>
    </citation>
    <scope>NUCLEOTIDE SEQUENCE</scope>
</reference>
<feature type="signal peptide" evidence="1">
    <location>
        <begin position="1"/>
        <end position="21"/>
    </location>
</feature>
<accession>A0A8J2J6M4</accession>
<evidence type="ECO:0000256" key="1">
    <source>
        <dbReference type="SAM" id="SignalP"/>
    </source>
</evidence>
<feature type="non-terminal residue" evidence="2">
    <location>
        <position position="32"/>
    </location>
</feature>
<dbReference type="AlphaFoldDB" id="A0A8J2J6M4"/>
<gene>
    <name evidence="2" type="ORF">AFUS01_LOCUS1368</name>
</gene>
<evidence type="ECO:0000313" key="2">
    <source>
        <dbReference type="EMBL" id="CAG7661082.1"/>
    </source>
</evidence>
<dbReference type="Proteomes" id="UP000708208">
    <property type="component" value="Unassembled WGS sequence"/>
</dbReference>
<sequence>MPNRLLFVIFAAMLMVGSNVASPPTPGPPIGG</sequence>
<evidence type="ECO:0000313" key="3">
    <source>
        <dbReference type="Proteomes" id="UP000708208"/>
    </source>
</evidence>
<keyword evidence="1" id="KW-0732">Signal</keyword>
<comment type="caution">
    <text evidence="2">The sequence shown here is derived from an EMBL/GenBank/DDBJ whole genome shotgun (WGS) entry which is preliminary data.</text>
</comment>
<proteinExistence type="predicted"/>
<feature type="chain" id="PRO_5035254688" evidence="1">
    <location>
        <begin position="22"/>
        <end position="32"/>
    </location>
</feature>
<protein>
    <submittedName>
        <fullName evidence="2">Uncharacterized protein</fullName>
    </submittedName>
</protein>
<organism evidence="2 3">
    <name type="scientific">Allacma fusca</name>
    <dbReference type="NCBI Taxonomy" id="39272"/>
    <lineage>
        <taxon>Eukaryota</taxon>
        <taxon>Metazoa</taxon>
        <taxon>Ecdysozoa</taxon>
        <taxon>Arthropoda</taxon>
        <taxon>Hexapoda</taxon>
        <taxon>Collembola</taxon>
        <taxon>Symphypleona</taxon>
        <taxon>Sminthuridae</taxon>
        <taxon>Allacma</taxon>
    </lineage>
</organism>